<comment type="caution">
    <text evidence="9">The sequence shown here is derived from an EMBL/GenBank/DDBJ whole genome shotgun (WGS) entry which is preliminary data.</text>
</comment>
<feature type="transmembrane region" description="Helical" evidence="8">
    <location>
        <begin position="42"/>
        <end position="61"/>
    </location>
</feature>
<dbReference type="InterPro" id="IPR045324">
    <property type="entry name" value="Small_multidrug_res"/>
</dbReference>
<keyword evidence="6 8" id="KW-0472">Membrane</keyword>
<dbReference type="SUPFAM" id="SSF103481">
    <property type="entry name" value="Multidrug resistance efflux transporter EmrE"/>
    <property type="match status" value="1"/>
</dbReference>
<organism evidence="9 10">
    <name type="scientific">Hazenella coriacea</name>
    <dbReference type="NCBI Taxonomy" id="1179467"/>
    <lineage>
        <taxon>Bacteria</taxon>
        <taxon>Bacillati</taxon>
        <taxon>Bacillota</taxon>
        <taxon>Bacilli</taxon>
        <taxon>Bacillales</taxon>
        <taxon>Thermoactinomycetaceae</taxon>
        <taxon>Hazenella</taxon>
    </lineage>
</organism>
<keyword evidence="5 8" id="KW-1133">Transmembrane helix</keyword>
<dbReference type="EMBL" id="SMAG01000004">
    <property type="protein sequence ID" value="TCS94149.1"/>
    <property type="molecule type" value="Genomic_DNA"/>
</dbReference>
<dbReference type="GO" id="GO:0005886">
    <property type="term" value="C:plasma membrane"/>
    <property type="evidence" value="ECO:0007669"/>
    <property type="project" value="UniProtKB-SubCell"/>
</dbReference>
<dbReference type="PANTHER" id="PTHR30561:SF0">
    <property type="entry name" value="GUANIDINIUM EXPORTER"/>
    <property type="match status" value="1"/>
</dbReference>
<evidence type="ECO:0000256" key="2">
    <source>
        <dbReference type="ARBA" id="ARBA00022448"/>
    </source>
</evidence>
<dbReference type="InterPro" id="IPR000390">
    <property type="entry name" value="Small_drug/metabolite_transptr"/>
</dbReference>
<evidence type="ECO:0000313" key="9">
    <source>
        <dbReference type="EMBL" id="TCS94149.1"/>
    </source>
</evidence>
<feature type="transmembrane region" description="Helical" evidence="8">
    <location>
        <begin position="13"/>
        <end position="30"/>
    </location>
</feature>
<evidence type="ECO:0000256" key="6">
    <source>
        <dbReference type="ARBA" id="ARBA00023136"/>
    </source>
</evidence>
<dbReference type="Gene3D" id="1.10.3730.20">
    <property type="match status" value="1"/>
</dbReference>
<evidence type="ECO:0000256" key="8">
    <source>
        <dbReference type="SAM" id="Phobius"/>
    </source>
</evidence>
<evidence type="ECO:0000256" key="1">
    <source>
        <dbReference type="ARBA" id="ARBA00004651"/>
    </source>
</evidence>
<evidence type="ECO:0000313" key="10">
    <source>
        <dbReference type="Proteomes" id="UP000294937"/>
    </source>
</evidence>
<dbReference type="Pfam" id="PF00893">
    <property type="entry name" value="Multi_Drug_Res"/>
    <property type="match status" value="1"/>
</dbReference>
<comment type="similarity">
    <text evidence="7">Belongs to the drug/metabolite transporter (DMT) superfamily. Small multidrug resistance (SMR) (TC 2.A.7.1) family.</text>
</comment>
<sequence>MEIYWAAGLKADSFSLLTLLAILVSFELLIQATKTIPIGTSYAIFTGIGTIGTILVDIIIFNEPLNIMKIFLILLLATFIIGLKFTGDTQKGEN</sequence>
<keyword evidence="2" id="KW-0813">Transport</keyword>
<accession>A0A4R3L3N8</accession>
<keyword evidence="3" id="KW-1003">Cell membrane</keyword>
<reference evidence="9 10" key="1">
    <citation type="submission" date="2019-03" db="EMBL/GenBank/DDBJ databases">
        <title>Genomic Encyclopedia of Type Strains, Phase IV (KMG-IV): sequencing the most valuable type-strain genomes for metagenomic binning, comparative biology and taxonomic classification.</title>
        <authorList>
            <person name="Goeker M."/>
        </authorList>
    </citation>
    <scope>NUCLEOTIDE SEQUENCE [LARGE SCALE GENOMIC DNA]</scope>
    <source>
        <strain evidence="9 10">DSM 45707</strain>
    </source>
</reference>
<name>A0A4R3L3N8_9BACL</name>
<dbReference type="Proteomes" id="UP000294937">
    <property type="component" value="Unassembled WGS sequence"/>
</dbReference>
<feature type="transmembrane region" description="Helical" evidence="8">
    <location>
        <begin position="67"/>
        <end position="86"/>
    </location>
</feature>
<dbReference type="AlphaFoldDB" id="A0A4R3L3N8"/>
<evidence type="ECO:0000256" key="3">
    <source>
        <dbReference type="ARBA" id="ARBA00022475"/>
    </source>
</evidence>
<keyword evidence="4 7" id="KW-0812">Transmembrane</keyword>
<gene>
    <name evidence="9" type="ORF">EDD58_10415</name>
</gene>
<evidence type="ECO:0000256" key="5">
    <source>
        <dbReference type="ARBA" id="ARBA00022989"/>
    </source>
</evidence>
<dbReference type="GO" id="GO:0022857">
    <property type="term" value="F:transmembrane transporter activity"/>
    <property type="evidence" value="ECO:0007669"/>
    <property type="project" value="InterPro"/>
</dbReference>
<dbReference type="PANTHER" id="PTHR30561">
    <property type="entry name" value="SMR FAMILY PROTON-DEPENDENT DRUG EFFLUX TRANSPORTER SUGE"/>
    <property type="match status" value="1"/>
</dbReference>
<keyword evidence="10" id="KW-1185">Reference proteome</keyword>
<proteinExistence type="inferred from homology"/>
<protein>
    <submittedName>
        <fullName evidence="9">Multidrug transporter EmrE-like cation transporter</fullName>
    </submittedName>
</protein>
<dbReference type="InterPro" id="IPR037185">
    <property type="entry name" value="EmrE-like"/>
</dbReference>
<evidence type="ECO:0000256" key="4">
    <source>
        <dbReference type="ARBA" id="ARBA00022692"/>
    </source>
</evidence>
<evidence type="ECO:0000256" key="7">
    <source>
        <dbReference type="RuleBase" id="RU003942"/>
    </source>
</evidence>
<comment type="subcellular location">
    <subcellularLocation>
        <location evidence="1 7">Cell membrane</location>
        <topology evidence="1 7">Multi-pass membrane protein</topology>
    </subcellularLocation>
</comment>